<accession>A0A2P2P1U8</accession>
<evidence type="ECO:0000313" key="1">
    <source>
        <dbReference type="EMBL" id="MBX48649.1"/>
    </source>
</evidence>
<name>A0A2P2P1U8_RHIMU</name>
<sequence>MVSQQFFFPSFDFPDGIKF</sequence>
<dbReference type="AlphaFoldDB" id="A0A2P2P1U8"/>
<proteinExistence type="predicted"/>
<dbReference type="EMBL" id="GGEC01068165">
    <property type="protein sequence ID" value="MBX48649.1"/>
    <property type="molecule type" value="Transcribed_RNA"/>
</dbReference>
<protein>
    <submittedName>
        <fullName evidence="1">Uncharacterized protein</fullName>
    </submittedName>
</protein>
<organism evidence="1">
    <name type="scientific">Rhizophora mucronata</name>
    <name type="common">Asiatic mangrove</name>
    <dbReference type="NCBI Taxonomy" id="61149"/>
    <lineage>
        <taxon>Eukaryota</taxon>
        <taxon>Viridiplantae</taxon>
        <taxon>Streptophyta</taxon>
        <taxon>Embryophyta</taxon>
        <taxon>Tracheophyta</taxon>
        <taxon>Spermatophyta</taxon>
        <taxon>Magnoliopsida</taxon>
        <taxon>eudicotyledons</taxon>
        <taxon>Gunneridae</taxon>
        <taxon>Pentapetalae</taxon>
        <taxon>rosids</taxon>
        <taxon>fabids</taxon>
        <taxon>Malpighiales</taxon>
        <taxon>Rhizophoraceae</taxon>
        <taxon>Rhizophora</taxon>
    </lineage>
</organism>
<reference evidence="1" key="1">
    <citation type="submission" date="2018-02" db="EMBL/GenBank/DDBJ databases">
        <title>Rhizophora mucronata_Transcriptome.</title>
        <authorList>
            <person name="Meera S.P."/>
            <person name="Sreeshan A."/>
            <person name="Augustine A."/>
        </authorList>
    </citation>
    <scope>NUCLEOTIDE SEQUENCE</scope>
    <source>
        <tissue evidence="1">Leaf</tissue>
    </source>
</reference>